<dbReference type="PANTHER" id="PTHR24412">
    <property type="entry name" value="KELCH PROTEIN"/>
    <property type="match status" value="1"/>
</dbReference>
<dbReference type="SMART" id="SM00875">
    <property type="entry name" value="BACK"/>
    <property type="match status" value="1"/>
</dbReference>
<dbReference type="Pfam" id="PF07707">
    <property type="entry name" value="BACK"/>
    <property type="match status" value="1"/>
</dbReference>
<dbReference type="OrthoDB" id="6482909at2759"/>
<comment type="caution">
    <text evidence="4">The sequence shown here is derived from an EMBL/GenBank/DDBJ whole genome shotgun (WGS) entry which is preliminary data.</text>
</comment>
<dbReference type="Gene3D" id="1.25.40.420">
    <property type="match status" value="1"/>
</dbReference>
<evidence type="ECO:0000259" key="3">
    <source>
        <dbReference type="SMART" id="SM00875"/>
    </source>
</evidence>
<reference evidence="5" key="1">
    <citation type="submission" date="2017-01" db="EMBL/GenBank/DDBJ databases">
        <title>Comparative genomics of anhydrobiosis in the tardigrade Hypsibius dujardini.</title>
        <authorList>
            <person name="Yoshida Y."/>
            <person name="Koutsovoulos G."/>
            <person name="Laetsch D."/>
            <person name="Stevens L."/>
            <person name="Kumar S."/>
            <person name="Horikawa D."/>
            <person name="Ishino K."/>
            <person name="Komine S."/>
            <person name="Tomita M."/>
            <person name="Blaxter M."/>
            <person name="Arakawa K."/>
        </authorList>
    </citation>
    <scope>NUCLEOTIDE SEQUENCE [LARGE SCALE GENOMIC DNA]</scope>
    <source>
        <strain evidence="5">Z151</strain>
    </source>
</reference>
<evidence type="ECO:0000313" key="5">
    <source>
        <dbReference type="Proteomes" id="UP000192578"/>
    </source>
</evidence>
<feature type="domain" description="BACK" evidence="3">
    <location>
        <begin position="102"/>
        <end position="200"/>
    </location>
</feature>
<proteinExistence type="predicted"/>
<evidence type="ECO:0000256" key="2">
    <source>
        <dbReference type="ARBA" id="ARBA00022737"/>
    </source>
</evidence>
<dbReference type="InterPro" id="IPR011705">
    <property type="entry name" value="BACK"/>
</dbReference>
<gene>
    <name evidence="4" type="ORF">BV898_13440</name>
</gene>
<evidence type="ECO:0000256" key="1">
    <source>
        <dbReference type="ARBA" id="ARBA00022441"/>
    </source>
</evidence>
<protein>
    <recommendedName>
        <fullName evidence="3">BACK domain-containing protein</fullName>
    </recommendedName>
</protein>
<dbReference type="EMBL" id="MTYJ01000148">
    <property type="protein sequence ID" value="OQV12331.1"/>
    <property type="molecule type" value="Genomic_DNA"/>
</dbReference>
<sequence>MAIVSKDLIIEFISVLQQMRHTENIYDTVLGIDGRELSFSIKNADADVMEMIVDCSFKFSFQPLRITECNLAAVLRTEKNTKLHTCMKYQQILWQLINDDACLAPADASLLGVVLKYVIFFISKNFPAVSATDSFKVASAPEVASIISIDDLNVCSEDLVLAAVRGWYCADPVAHHEEYLQLLQRVRWPLLSRDSLENASNDEAIWLCPEIQELMRKSFQYQLRDADNRGSINFGQNFYLMPRRGMLHR</sequence>
<name>A0A1W0WAV8_HYPEX</name>
<keyword evidence="5" id="KW-1185">Reference proteome</keyword>
<dbReference type="AlphaFoldDB" id="A0A1W0WAV8"/>
<keyword evidence="2" id="KW-0677">Repeat</keyword>
<dbReference type="Proteomes" id="UP000192578">
    <property type="component" value="Unassembled WGS sequence"/>
</dbReference>
<dbReference type="PANTHER" id="PTHR24412:SF441">
    <property type="entry name" value="KELCH-LIKE PROTEIN 28"/>
    <property type="match status" value="1"/>
</dbReference>
<evidence type="ECO:0000313" key="4">
    <source>
        <dbReference type="EMBL" id="OQV12331.1"/>
    </source>
</evidence>
<accession>A0A1W0WAV8</accession>
<keyword evidence="1" id="KW-0880">Kelch repeat</keyword>
<organism evidence="4 5">
    <name type="scientific">Hypsibius exemplaris</name>
    <name type="common">Freshwater tardigrade</name>
    <dbReference type="NCBI Taxonomy" id="2072580"/>
    <lineage>
        <taxon>Eukaryota</taxon>
        <taxon>Metazoa</taxon>
        <taxon>Ecdysozoa</taxon>
        <taxon>Tardigrada</taxon>
        <taxon>Eutardigrada</taxon>
        <taxon>Parachela</taxon>
        <taxon>Hypsibioidea</taxon>
        <taxon>Hypsibiidae</taxon>
        <taxon>Hypsibius</taxon>
    </lineage>
</organism>